<evidence type="ECO:0000313" key="4">
    <source>
        <dbReference type="Proteomes" id="UP000196560"/>
    </source>
</evidence>
<organism evidence="3 4">
    <name type="scientific">Enorma massiliensis</name>
    <dbReference type="NCBI Taxonomy" id="1472761"/>
    <lineage>
        <taxon>Bacteria</taxon>
        <taxon>Bacillati</taxon>
        <taxon>Actinomycetota</taxon>
        <taxon>Coriobacteriia</taxon>
        <taxon>Coriobacteriales</taxon>
        <taxon>Coriobacteriaceae</taxon>
        <taxon>Enorma</taxon>
    </lineage>
</organism>
<evidence type="ECO:0000313" key="3">
    <source>
        <dbReference type="EMBL" id="OUN43386.1"/>
    </source>
</evidence>
<dbReference type="InterPro" id="IPR018966">
    <property type="entry name" value="VTC_domain"/>
</dbReference>
<dbReference type="AlphaFoldDB" id="A0A1Y3U3R5"/>
<comment type="caution">
    <text evidence="3">The sequence shown here is derived from an EMBL/GenBank/DDBJ whole genome shotgun (WGS) entry which is preliminary data.</text>
</comment>
<keyword evidence="4" id="KW-1185">Reference proteome</keyword>
<dbReference type="GO" id="GO:0006799">
    <property type="term" value="P:polyphosphate biosynthetic process"/>
    <property type="evidence" value="ECO:0007669"/>
    <property type="project" value="UniProtKB-ARBA"/>
</dbReference>
<gene>
    <name evidence="3" type="ORF">B5G21_04425</name>
</gene>
<dbReference type="Proteomes" id="UP000196560">
    <property type="component" value="Unassembled WGS sequence"/>
</dbReference>
<feature type="compositionally biased region" description="Basic and acidic residues" evidence="1">
    <location>
        <begin position="125"/>
        <end position="136"/>
    </location>
</feature>
<dbReference type="Pfam" id="PF09359">
    <property type="entry name" value="VTC"/>
    <property type="match status" value="1"/>
</dbReference>
<dbReference type="RefSeq" id="WP_087186191.1">
    <property type="nucleotide sequence ID" value="NZ_NFHO01000004.1"/>
</dbReference>
<dbReference type="STRING" id="1118060.GCA_000311845_00677"/>
<evidence type="ECO:0000256" key="1">
    <source>
        <dbReference type="SAM" id="MobiDB-lite"/>
    </source>
</evidence>
<accession>A0A1Y3U3R5</accession>
<dbReference type="CDD" id="cd07750">
    <property type="entry name" value="PolyPPase_VTC_like"/>
    <property type="match status" value="1"/>
</dbReference>
<reference evidence="4" key="1">
    <citation type="submission" date="2017-04" db="EMBL/GenBank/DDBJ databases">
        <title>Function of individual gut microbiota members based on whole genome sequencing of pure cultures obtained from chicken caecum.</title>
        <authorList>
            <person name="Medvecky M."/>
            <person name="Cejkova D."/>
            <person name="Polansky O."/>
            <person name="Karasova D."/>
            <person name="Kubasova T."/>
            <person name="Cizek A."/>
            <person name="Rychlik I."/>
        </authorList>
    </citation>
    <scope>NUCLEOTIDE SEQUENCE [LARGE SCALE GENOMIC DNA]</scope>
    <source>
        <strain evidence="4">An70</strain>
    </source>
</reference>
<evidence type="ECO:0000259" key="2">
    <source>
        <dbReference type="Pfam" id="PF09359"/>
    </source>
</evidence>
<dbReference type="eggNOG" id="COG5036">
    <property type="taxonomic scope" value="Bacteria"/>
</dbReference>
<sequence length="253" mass="28763">MLPTRTKQRHELKFELPPHEALLLAKRLGMLFPRDEHAGPDGRYTVRSLYFDTPFDDALREKHEGFTSRAKWRMRAYGTEPLAMDGAERVIRLEKKVKRNGAGSKHASWLTPREARSLAIPSRSTPREQKGQHEHGLSPAPAREASNDPVLEEFKAAQRVLGLRPCVVVAYEREAYAFAPGNVRITLDARMRSCRHPESFFDPSRLLVPYAPDAVVLEVKYDAYLPDIVRDAIQVPGAVRVAHSKYALARRFE</sequence>
<name>A0A1Y3U3R5_9ACTN</name>
<protein>
    <recommendedName>
        <fullName evidence="2">VTC domain-containing protein</fullName>
    </recommendedName>
</protein>
<dbReference type="InterPro" id="IPR042267">
    <property type="entry name" value="VTC_sf"/>
</dbReference>
<feature type="domain" description="VTC" evidence="2">
    <location>
        <begin position="8"/>
        <end position="249"/>
    </location>
</feature>
<dbReference type="Gene3D" id="3.20.100.30">
    <property type="entry name" value="VTC, catalytic tunnel domain"/>
    <property type="match status" value="1"/>
</dbReference>
<proteinExistence type="predicted"/>
<feature type="region of interest" description="Disordered" evidence="1">
    <location>
        <begin position="115"/>
        <end position="147"/>
    </location>
</feature>
<dbReference type="EMBL" id="NFHO01000004">
    <property type="protein sequence ID" value="OUN43386.1"/>
    <property type="molecule type" value="Genomic_DNA"/>
</dbReference>